<evidence type="ECO:0000256" key="7">
    <source>
        <dbReference type="ARBA" id="ARBA00023186"/>
    </source>
</evidence>
<keyword evidence="5 9" id="KW-1133">Transmembrane helix</keyword>
<dbReference type="PANTHER" id="PTHR11073">
    <property type="entry name" value="CALRETICULIN AND CALNEXIN"/>
    <property type="match status" value="1"/>
</dbReference>
<evidence type="ECO:0000313" key="13">
    <source>
        <dbReference type="Proteomes" id="UP000094389"/>
    </source>
</evidence>
<dbReference type="FunFam" id="2.60.120.200:FF:000011">
    <property type="entry name" value="Probable calnexin"/>
    <property type="match status" value="1"/>
</dbReference>
<dbReference type="GO" id="GO:0006457">
    <property type="term" value="P:protein folding"/>
    <property type="evidence" value="ECO:0007669"/>
    <property type="project" value="InterPro"/>
</dbReference>
<dbReference type="EMBL" id="KV453945">
    <property type="protein sequence ID" value="ODV71034.1"/>
    <property type="molecule type" value="Genomic_DNA"/>
</dbReference>
<dbReference type="GeneID" id="30990293"/>
<dbReference type="OrthoDB" id="1938156at2759"/>
<feature type="disulfide bond" evidence="8">
    <location>
        <begin position="124"/>
        <end position="159"/>
    </location>
</feature>
<dbReference type="PROSITE" id="PS00804">
    <property type="entry name" value="CALRETICULIN_2"/>
    <property type="match status" value="1"/>
</dbReference>
<dbReference type="InterPro" id="IPR009033">
    <property type="entry name" value="Calreticulin/calnexin_P_dom_sf"/>
</dbReference>
<dbReference type="SUPFAM" id="SSF63887">
    <property type="entry name" value="P-domain of calnexin/calreticulin"/>
    <property type="match status" value="1"/>
</dbReference>
<evidence type="ECO:0000256" key="3">
    <source>
        <dbReference type="ARBA" id="ARBA00022692"/>
    </source>
</evidence>
<dbReference type="RefSeq" id="XP_020067661.1">
    <property type="nucleotide sequence ID" value="XM_020216076.1"/>
</dbReference>
<keyword evidence="4 9" id="KW-0256">Endoplasmic reticulum</keyword>
<dbReference type="PROSITE" id="PS00805">
    <property type="entry name" value="CALRETICULIN_REPEAT"/>
    <property type="match status" value="1"/>
</dbReference>
<evidence type="ECO:0000313" key="12">
    <source>
        <dbReference type="EMBL" id="ODV71034.1"/>
    </source>
</evidence>
<dbReference type="GO" id="GO:0036503">
    <property type="term" value="P:ERAD pathway"/>
    <property type="evidence" value="ECO:0007669"/>
    <property type="project" value="TreeGrafter"/>
</dbReference>
<feature type="region of interest" description="Disordered" evidence="10">
    <location>
        <begin position="522"/>
        <end position="554"/>
    </location>
</feature>
<feature type="compositionally biased region" description="Acidic residues" evidence="10">
    <location>
        <begin position="287"/>
        <end position="306"/>
    </location>
</feature>
<evidence type="ECO:0000256" key="8">
    <source>
        <dbReference type="PIRSR" id="PIRSR601580-3"/>
    </source>
</evidence>
<dbReference type="FunFam" id="2.10.250.10:FF:000001">
    <property type="entry name" value="Calnexin homolog"/>
    <property type="match status" value="1"/>
</dbReference>
<dbReference type="GO" id="GO:0005789">
    <property type="term" value="C:endoplasmic reticulum membrane"/>
    <property type="evidence" value="ECO:0007669"/>
    <property type="project" value="UniProtKB-SubCell"/>
</dbReference>
<evidence type="ECO:0000256" key="10">
    <source>
        <dbReference type="SAM" id="MobiDB-lite"/>
    </source>
</evidence>
<dbReference type="GO" id="GO:0051082">
    <property type="term" value="F:unfolded protein binding"/>
    <property type="evidence" value="ECO:0007669"/>
    <property type="project" value="InterPro"/>
</dbReference>
<dbReference type="Gene3D" id="2.60.120.200">
    <property type="match status" value="1"/>
</dbReference>
<sequence length="554" mass="61634">MKLSNIAIPTALAILANAEKAPVFKPFDKSQLSKSSFFEQFDSDDWSQLWKISKAKKDDEFSYTGEWAVEEHKIFPGLKGDKGLVLKTKAAHHAIHVPLETPFDNTDNTLVAQYEVKLQEGLSCGGAYVKLLSAEGGPSDDVEFNNESPYQVMFGPDKCGTTNKVHLILRRKNPNTGVYEEKHLAVPPLARTVKTSTLYTLIIEPTQEFEIRINGEVVKAGNLLDEGVFEPSFDPPKEIPDESDEKPADWDDRAKIPDPEQTEKPEDWDETAPYMIPDPEAVKPESWDESAEEFIPDPEAEKPEDWDEEEDGEWIAPTIPNPECEAHGCGKWIAPKIKNPAYKGKWTQPLIDNPDYKGEWAPKNIANPDWYHDATPSDLEPIGAIGFELWSMDADILFDDIYLGHSVEEAELIGNDTWAKKFELEQDAVLAYSDDTKANDESGAEEEVVKATGGDDAFAQLQSFIDDAQEYLDLFMSDPVNTLSSRPAEAALYGGLSFIVASIVLFVVSSILNVFTPAPTQAKKEKNPVAEAEAEVEVEQVETKEETTSTSVQE</sequence>
<evidence type="ECO:0000256" key="9">
    <source>
        <dbReference type="RuleBase" id="RU362126"/>
    </source>
</evidence>
<keyword evidence="3 9" id="KW-0812">Transmembrane</keyword>
<dbReference type="InterPro" id="IPR001580">
    <property type="entry name" value="Calret/calnex"/>
</dbReference>
<dbReference type="OMA" id="MQNNIQF"/>
<comment type="similarity">
    <text evidence="2 9">Belongs to the calreticulin family.</text>
</comment>
<accession>A0A1E4RUS5</accession>
<dbReference type="SUPFAM" id="SSF49899">
    <property type="entry name" value="Concanavalin A-like lectins/glucanases"/>
    <property type="match status" value="2"/>
</dbReference>
<dbReference type="RefSeq" id="XP_020068073.1">
    <property type="nucleotide sequence ID" value="XM_020215897.1"/>
</dbReference>
<keyword evidence="7 9" id="KW-0143">Chaperone</keyword>
<evidence type="ECO:0000256" key="1">
    <source>
        <dbReference type="ARBA" id="ARBA00004115"/>
    </source>
</evidence>
<keyword evidence="6 9" id="KW-0472">Membrane</keyword>
<dbReference type="Gene3D" id="2.10.250.10">
    <property type="entry name" value="Calreticulin/calnexin, P domain"/>
    <property type="match status" value="1"/>
</dbReference>
<gene>
    <name evidence="12" type="ORF">CYBJADRAFT_169687</name>
    <name evidence="11" type="ORF">CYBJADRAFT_170118</name>
</gene>
<dbReference type="EMBL" id="KV453960">
    <property type="protein sequence ID" value="ODV70622.1"/>
    <property type="molecule type" value="Genomic_DNA"/>
</dbReference>
<feature type="region of interest" description="Disordered" evidence="10">
    <location>
        <begin position="228"/>
        <end position="306"/>
    </location>
</feature>
<protein>
    <submittedName>
        <fullName evidence="12">Calnexin</fullName>
    </submittedName>
</protein>
<dbReference type="Pfam" id="PF00262">
    <property type="entry name" value="Calreticulin"/>
    <property type="match status" value="1"/>
</dbReference>
<keyword evidence="13" id="KW-1185">Reference proteome</keyword>
<evidence type="ECO:0000256" key="5">
    <source>
        <dbReference type="ARBA" id="ARBA00022989"/>
    </source>
</evidence>
<feature type="transmembrane region" description="Helical" evidence="9">
    <location>
        <begin position="490"/>
        <end position="515"/>
    </location>
</feature>
<keyword evidence="8" id="KW-1015">Disulfide bond</keyword>
<proteinExistence type="inferred from homology"/>
<evidence type="ECO:0000256" key="2">
    <source>
        <dbReference type="ARBA" id="ARBA00010983"/>
    </source>
</evidence>
<dbReference type="GO" id="GO:0005509">
    <property type="term" value="F:calcium ion binding"/>
    <property type="evidence" value="ECO:0007669"/>
    <property type="project" value="InterPro"/>
</dbReference>
<name>A0A1E4RUS5_CYBJN</name>
<dbReference type="STRING" id="983966.A0A1E4RUS5"/>
<comment type="subcellular location">
    <subcellularLocation>
        <location evidence="1">Endoplasmic reticulum membrane</location>
        <topology evidence="1">Single-pass type I membrane protein</topology>
    </subcellularLocation>
</comment>
<evidence type="ECO:0000256" key="4">
    <source>
        <dbReference type="ARBA" id="ARBA00022824"/>
    </source>
</evidence>
<reference evidence="12 13" key="1">
    <citation type="journal article" date="2016" name="Proc. Natl. Acad. Sci. U.S.A.">
        <title>Comparative genomics of biotechnologically important yeasts.</title>
        <authorList>
            <person name="Riley R."/>
            <person name="Haridas S."/>
            <person name="Wolfe K.H."/>
            <person name="Lopes M.R."/>
            <person name="Hittinger C.T."/>
            <person name="Goeker M."/>
            <person name="Salamov A.A."/>
            <person name="Wisecaver J.H."/>
            <person name="Long T.M."/>
            <person name="Calvey C.H."/>
            <person name="Aerts A.L."/>
            <person name="Barry K.W."/>
            <person name="Choi C."/>
            <person name="Clum A."/>
            <person name="Coughlan A.Y."/>
            <person name="Deshpande S."/>
            <person name="Douglass A.P."/>
            <person name="Hanson S.J."/>
            <person name="Klenk H.-P."/>
            <person name="LaButti K.M."/>
            <person name="Lapidus A."/>
            <person name="Lindquist E.A."/>
            <person name="Lipzen A.M."/>
            <person name="Meier-Kolthoff J.P."/>
            <person name="Ohm R.A."/>
            <person name="Otillar R.P."/>
            <person name="Pangilinan J.L."/>
            <person name="Peng Y."/>
            <person name="Rokas A."/>
            <person name="Rosa C.A."/>
            <person name="Scheuner C."/>
            <person name="Sibirny A.A."/>
            <person name="Slot J.C."/>
            <person name="Stielow J.B."/>
            <person name="Sun H."/>
            <person name="Kurtzman C.P."/>
            <person name="Blackwell M."/>
            <person name="Grigoriev I.V."/>
            <person name="Jeffries T.W."/>
        </authorList>
    </citation>
    <scope>NUCLEOTIDE SEQUENCE [LARGE SCALE GENOMIC DNA]</scope>
    <source>
        <strain evidence="13">ATCC 18201 / CBS 1600 / BCRC 20928 / JCM 3617 / NBRC 0987 / NRRL Y-1542</strain>
        <strain evidence="12">NRRL Y-1542</strain>
    </source>
</reference>
<dbReference type="PANTHER" id="PTHR11073:SF1">
    <property type="entry name" value="CALNEXIN 14D-RELATED"/>
    <property type="match status" value="1"/>
</dbReference>
<dbReference type="AlphaFoldDB" id="A0A1E4RUS5"/>
<dbReference type="InterPro" id="IPR018124">
    <property type="entry name" value="Calret/calnex_CS"/>
</dbReference>
<feature type="compositionally biased region" description="Basic and acidic residues" evidence="10">
    <location>
        <begin position="235"/>
        <end position="265"/>
    </location>
</feature>
<dbReference type="PROSITE" id="PS00803">
    <property type="entry name" value="CALRETICULIN_1"/>
    <property type="match status" value="1"/>
</dbReference>
<dbReference type="InterPro" id="IPR013320">
    <property type="entry name" value="ConA-like_dom_sf"/>
</dbReference>
<dbReference type="Proteomes" id="UP000094389">
    <property type="component" value="Unassembled WGS sequence"/>
</dbReference>
<organism evidence="12 13">
    <name type="scientific">Cyberlindnera jadinii (strain ATCC 18201 / CBS 1600 / BCRC 20928 / JCM 3617 / NBRC 0987 / NRRL Y-1542)</name>
    <name type="common">Torula yeast</name>
    <name type="synonym">Candida utilis</name>
    <dbReference type="NCBI Taxonomy" id="983966"/>
    <lineage>
        <taxon>Eukaryota</taxon>
        <taxon>Fungi</taxon>
        <taxon>Dikarya</taxon>
        <taxon>Ascomycota</taxon>
        <taxon>Saccharomycotina</taxon>
        <taxon>Saccharomycetes</taxon>
        <taxon>Phaffomycetales</taxon>
        <taxon>Phaffomycetaceae</taxon>
        <taxon>Cyberlindnera</taxon>
    </lineage>
</organism>
<evidence type="ECO:0000313" key="11">
    <source>
        <dbReference type="EMBL" id="ODV70622.1"/>
    </source>
</evidence>
<dbReference type="GeneID" id="30990472"/>
<dbReference type="PRINTS" id="PR00626">
    <property type="entry name" value="CALRETICULIN"/>
</dbReference>
<evidence type="ECO:0000256" key="6">
    <source>
        <dbReference type="ARBA" id="ARBA00023136"/>
    </source>
</evidence>